<gene>
    <name evidence="2" type="ORF">FLONG3_1007</name>
</gene>
<feature type="compositionally biased region" description="Polar residues" evidence="1">
    <location>
        <begin position="287"/>
        <end position="296"/>
    </location>
</feature>
<sequence>MLPSNSTLKSKPTPSRPMRQTRARSKLSNAPPLMQGLDRRGLAQDPLSADPEALVYDDVVKKLIGSPKSALKKADDRWRRKTKVTFRSYPSHAETPIRSPVEDDGDASQKEDDKSGNDTDDPSNAPPDQSSDDQALGEEDSVISDGPGSPDSDPSGPPSPPQNPGDDDNHGSSDDSSSSSDSSESLSSSGDDDSPNSPDFTGPPASNRSIDQESTNNDDGQDSHSSNSDTSDVSTPPFENNQYNTSFTPTNPPSNSDSSRLAPRLESPDHTQGSSTSQIDVVAPSTLVATSPVSASDQEEDEEEDDEKEEGSTQNTELIKASLNNSCSDGSSKRSRQSDDDDDDDTPPTKRQMLPSTTSNTSAAATRATVPQDSSVSAANSHNSGGGSPSNALTEEVTNTASSESDSQYPGNFSPLLIPSLDPEIPGLYSSSIRARPHYDWYEQYHDPGLDCAKVHGCAHNPGRMCHSCHANWLKAWSLYFEAHKLLDEAAANPQKYLEETGLDIRQDFMGYLMQGSGWQVLAPELQPPVANSIRLHPTRIAKHRLAFAQMAIA</sequence>
<dbReference type="OrthoDB" id="5105924at2759"/>
<evidence type="ECO:0000313" key="2">
    <source>
        <dbReference type="EMBL" id="RGP80859.1"/>
    </source>
</evidence>
<comment type="caution">
    <text evidence="2">The sequence shown here is derived from an EMBL/GenBank/DDBJ whole genome shotgun (WGS) entry which is preliminary data.</text>
</comment>
<feature type="compositionally biased region" description="Low complexity" evidence="1">
    <location>
        <begin position="223"/>
        <end position="234"/>
    </location>
</feature>
<feature type="compositionally biased region" description="Polar residues" evidence="1">
    <location>
        <begin position="1"/>
        <end position="13"/>
    </location>
</feature>
<proteinExistence type="predicted"/>
<feature type="compositionally biased region" description="Low complexity" evidence="1">
    <location>
        <begin position="244"/>
        <end position="259"/>
    </location>
</feature>
<feature type="compositionally biased region" description="Polar residues" evidence="1">
    <location>
        <begin position="396"/>
        <end position="411"/>
    </location>
</feature>
<feature type="compositionally biased region" description="Polar residues" evidence="1">
    <location>
        <begin position="312"/>
        <end position="325"/>
    </location>
</feature>
<accession>A0A395T8V3</accession>
<dbReference type="STRING" id="694270.A0A395T8V3"/>
<feature type="compositionally biased region" description="Low complexity" evidence="1">
    <location>
        <begin position="356"/>
        <end position="383"/>
    </location>
</feature>
<evidence type="ECO:0000313" key="3">
    <source>
        <dbReference type="Proteomes" id="UP000266234"/>
    </source>
</evidence>
<feature type="compositionally biased region" description="Acidic residues" evidence="1">
    <location>
        <begin position="297"/>
        <end position="309"/>
    </location>
</feature>
<feature type="compositionally biased region" description="Low complexity" evidence="1">
    <location>
        <begin position="174"/>
        <end position="199"/>
    </location>
</feature>
<keyword evidence="3" id="KW-1185">Reference proteome</keyword>
<feature type="compositionally biased region" description="Polar residues" evidence="1">
    <location>
        <begin position="204"/>
        <end position="218"/>
    </location>
</feature>
<feature type="region of interest" description="Disordered" evidence="1">
    <location>
        <begin position="66"/>
        <end position="415"/>
    </location>
</feature>
<name>A0A395T8V3_9HYPO</name>
<dbReference type="AlphaFoldDB" id="A0A395T8V3"/>
<dbReference type="Proteomes" id="UP000266234">
    <property type="component" value="Unassembled WGS sequence"/>
</dbReference>
<feature type="compositionally biased region" description="Polar residues" evidence="1">
    <location>
        <begin position="270"/>
        <end position="279"/>
    </location>
</feature>
<protein>
    <submittedName>
        <fullName evidence="2">Srp40-suppressor of mutant ac40 of rna polymerase i and iii</fullName>
    </submittedName>
</protein>
<feature type="compositionally biased region" description="Basic and acidic residues" evidence="1">
    <location>
        <begin position="107"/>
        <end position="117"/>
    </location>
</feature>
<feature type="region of interest" description="Disordered" evidence="1">
    <location>
        <begin position="1"/>
        <end position="45"/>
    </location>
</feature>
<organism evidence="2 3">
    <name type="scientific">Fusarium longipes</name>
    <dbReference type="NCBI Taxonomy" id="694270"/>
    <lineage>
        <taxon>Eukaryota</taxon>
        <taxon>Fungi</taxon>
        <taxon>Dikarya</taxon>
        <taxon>Ascomycota</taxon>
        <taxon>Pezizomycotina</taxon>
        <taxon>Sordariomycetes</taxon>
        <taxon>Hypocreomycetidae</taxon>
        <taxon>Hypocreales</taxon>
        <taxon>Nectriaceae</taxon>
        <taxon>Fusarium</taxon>
    </lineage>
</organism>
<evidence type="ECO:0000256" key="1">
    <source>
        <dbReference type="SAM" id="MobiDB-lite"/>
    </source>
</evidence>
<feature type="compositionally biased region" description="Low complexity" evidence="1">
    <location>
        <begin position="144"/>
        <end position="154"/>
    </location>
</feature>
<reference evidence="2 3" key="1">
    <citation type="journal article" date="2018" name="PLoS Pathog.">
        <title>Evolution of structural diversity of trichothecenes, a family of toxins produced by plant pathogenic and entomopathogenic fungi.</title>
        <authorList>
            <person name="Proctor R.H."/>
            <person name="McCormick S.P."/>
            <person name="Kim H.S."/>
            <person name="Cardoza R.E."/>
            <person name="Stanley A.M."/>
            <person name="Lindo L."/>
            <person name="Kelly A."/>
            <person name="Brown D.W."/>
            <person name="Lee T."/>
            <person name="Vaughan M.M."/>
            <person name="Alexander N.J."/>
            <person name="Busman M."/>
            <person name="Gutierrez S."/>
        </authorList>
    </citation>
    <scope>NUCLEOTIDE SEQUENCE [LARGE SCALE GENOMIC DNA]</scope>
    <source>
        <strain evidence="2 3">NRRL 20695</strain>
    </source>
</reference>
<dbReference type="EMBL" id="PXOG01000021">
    <property type="protein sequence ID" value="RGP80859.1"/>
    <property type="molecule type" value="Genomic_DNA"/>
</dbReference>